<comment type="subcellular location">
    <subcellularLocation>
        <location evidence="1">Cell outer membrane</location>
    </subcellularLocation>
</comment>
<feature type="signal peptide" evidence="6">
    <location>
        <begin position="1"/>
        <end position="21"/>
    </location>
</feature>
<comment type="similarity">
    <text evidence="2">Belongs to the SusD family.</text>
</comment>
<feature type="domain" description="RagB/SusD" evidence="7">
    <location>
        <begin position="386"/>
        <end position="510"/>
    </location>
</feature>
<dbReference type="AlphaFoldDB" id="F3ZSW7"/>
<evidence type="ECO:0000259" key="7">
    <source>
        <dbReference type="Pfam" id="PF07980"/>
    </source>
</evidence>
<organism evidence="9 10">
    <name type="scientific">Bacteroides coprosuis DSM 18011</name>
    <dbReference type="NCBI Taxonomy" id="679937"/>
    <lineage>
        <taxon>Bacteria</taxon>
        <taxon>Pseudomonadati</taxon>
        <taxon>Bacteroidota</taxon>
        <taxon>Bacteroidia</taxon>
        <taxon>Bacteroidales</taxon>
        <taxon>Bacteroidaceae</taxon>
        <taxon>Bacteroides</taxon>
    </lineage>
</organism>
<keyword evidence="10" id="KW-1185">Reference proteome</keyword>
<proteinExistence type="inferred from homology"/>
<evidence type="ECO:0000259" key="8">
    <source>
        <dbReference type="Pfam" id="PF14322"/>
    </source>
</evidence>
<evidence type="ECO:0000256" key="5">
    <source>
        <dbReference type="ARBA" id="ARBA00023237"/>
    </source>
</evidence>
<feature type="domain" description="SusD-like N-terminal" evidence="8">
    <location>
        <begin position="19"/>
        <end position="233"/>
    </location>
</feature>
<evidence type="ECO:0000313" key="10">
    <source>
        <dbReference type="Proteomes" id="UP000018439"/>
    </source>
</evidence>
<evidence type="ECO:0000256" key="1">
    <source>
        <dbReference type="ARBA" id="ARBA00004442"/>
    </source>
</evidence>
<dbReference type="STRING" id="679937.Bcop_2034"/>
<dbReference type="InterPro" id="IPR033985">
    <property type="entry name" value="SusD-like_N"/>
</dbReference>
<reference evidence="9 10" key="1">
    <citation type="journal article" date="2011" name="Stand. Genomic Sci.">
        <title>Non-contiguous finished genome sequence of Bacteroides coprosuis type strain (PC139).</title>
        <authorList>
            <person name="Land M."/>
            <person name="Held B."/>
            <person name="Gronow S."/>
            <person name="Abt B."/>
            <person name="Lucas S."/>
            <person name="Del Rio T.G."/>
            <person name="Nolan M."/>
            <person name="Tice H."/>
            <person name="Cheng J.F."/>
            <person name="Pitluck S."/>
            <person name="Liolios K."/>
            <person name="Pagani I."/>
            <person name="Ivanova N."/>
            <person name="Mavromatis K."/>
            <person name="Mikhailova N."/>
            <person name="Pati A."/>
            <person name="Tapia R."/>
            <person name="Han C."/>
            <person name="Goodwin L."/>
            <person name="Chen A."/>
            <person name="Palaniappan K."/>
            <person name="Hauser L."/>
            <person name="Brambilla E.M."/>
            <person name="Rohde M."/>
            <person name="Goker M."/>
            <person name="Detter J.C."/>
            <person name="Woyke T."/>
            <person name="Bristow J."/>
            <person name="Eisen J.A."/>
            <person name="Markowitz V."/>
            <person name="Hugenholtz P."/>
            <person name="Kyrpides N.C."/>
            <person name="Klenk H.P."/>
            <person name="Lapidus A."/>
        </authorList>
    </citation>
    <scope>NUCLEOTIDE SEQUENCE [LARGE SCALE GENOMIC DNA]</scope>
    <source>
        <strain evidence="9 10">DSM 18011</strain>
    </source>
</reference>
<protein>
    <submittedName>
        <fullName evidence="9">RagB/SusD domain-containing protein</fullName>
    </submittedName>
</protein>
<dbReference type="eggNOG" id="COG1834">
    <property type="taxonomic scope" value="Bacteria"/>
</dbReference>
<keyword evidence="3 6" id="KW-0732">Signal</keyword>
<keyword evidence="5" id="KW-0998">Cell outer membrane</keyword>
<sequence length="513" mass="58715">MRKYILILATVLLFGCSSDYLNVNPKNSTTPDVVFQTTVSAKSAINGLAKLMTRQYASQGMNGEGAIKLLYGNYPGNHFYRKLPGWASVINLSDLHNNNNYYGNYAWYYYYKLISNANEFIHRIDGAIGPDKDKQHMTGQALVYRAYSFFMLSQLFSDRWIESNNGSTNGIILRTEPTMDDIPLSTLAETYNQIYEDLEKAIELFEKSGIKRDVVNNNFDPDASVAHAILARAALTKQDYEKAAKHAKLARVDYKLMLNSDYTSGFAEPTSEWIWGSYGAADENLYYYSFQSQIAWNSNASSVTSYPAGTTRALYKKIPETDIRRKMFLDPGDDYELSPSTIVIEDEKLIEKYYELFPGIHESMNMQPYMQFKFGCIGQPGVGHLVHIRASEMYLIEAEALHFLNKDTEAQKLLIELTKNSGRDPEYDCTVTGEDLFKEIKLYRLIELWGEGFEFFDLKRWGDSRVRASINAEKPEDRDVFTTSLDINIKPDECNNWVYAIPSKESDFNDEFK</sequence>
<evidence type="ECO:0000256" key="4">
    <source>
        <dbReference type="ARBA" id="ARBA00023136"/>
    </source>
</evidence>
<dbReference type="EMBL" id="CM001167">
    <property type="protein sequence ID" value="EGJ72208.1"/>
    <property type="molecule type" value="Genomic_DNA"/>
</dbReference>
<name>F3ZSW7_9BACE</name>
<accession>F3ZSW7</accession>
<dbReference type="Proteomes" id="UP000018439">
    <property type="component" value="Chromosome"/>
</dbReference>
<dbReference type="InterPro" id="IPR011990">
    <property type="entry name" value="TPR-like_helical_dom_sf"/>
</dbReference>
<gene>
    <name evidence="9" type="ORF">Bcop_2034</name>
</gene>
<dbReference type="PROSITE" id="PS51257">
    <property type="entry name" value="PROKAR_LIPOPROTEIN"/>
    <property type="match status" value="1"/>
</dbReference>
<dbReference type="OrthoDB" id="1100079at2"/>
<evidence type="ECO:0000256" key="2">
    <source>
        <dbReference type="ARBA" id="ARBA00006275"/>
    </source>
</evidence>
<evidence type="ECO:0000313" key="9">
    <source>
        <dbReference type="EMBL" id="EGJ72208.1"/>
    </source>
</evidence>
<evidence type="ECO:0000256" key="3">
    <source>
        <dbReference type="ARBA" id="ARBA00022729"/>
    </source>
</evidence>
<dbReference type="InterPro" id="IPR012944">
    <property type="entry name" value="SusD_RagB_dom"/>
</dbReference>
<feature type="chain" id="PRO_5003305504" evidence="6">
    <location>
        <begin position="22"/>
        <end position="513"/>
    </location>
</feature>
<evidence type="ECO:0000256" key="6">
    <source>
        <dbReference type="SAM" id="SignalP"/>
    </source>
</evidence>
<keyword evidence="4" id="KW-0472">Membrane</keyword>
<dbReference type="Pfam" id="PF14322">
    <property type="entry name" value="SusD-like_3"/>
    <property type="match status" value="1"/>
</dbReference>
<dbReference type="Pfam" id="PF07980">
    <property type="entry name" value="SusD_RagB"/>
    <property type="match status" value="1"/>
</dbReference>
<dbReference type="SUPFAM" id="SSF48452">
    <property type="entry name" value="TPR-like"/>
    <property type="match status" value="1"/>
</dbReference>
<dbReference type="Gene3D" id="1.25.40.390">
    <property type="match status" value="1"/>
</dbReference>
<dbReference type="HOGENOM" id="CLU_015553_3_2_10"/>
<dbReference type="GO" id="GO:0009279">
    <property type="term" value="C:cell outer membrane"/>
    <property type="evidence" value="ECO:0007669"/>
    <property type="project" value="UniProtKB-SubCell"/>
</dbReference>